<dbReference type="InterPro" id="IPR040079">
    <property type="entry name" value="Glutathione_S-Trfase"/>
</dbReference>
<comment type="caution">
    <text evidence="2">The sequence shown here is derived from an EMBL/GenBank/DDBJ whole genome shotgun (WGS) entry which is preliminary data.</text>
</comment>
<name>A0ABS6VUY6_9GAMM</name>
<dbReference type="PROSITE" id="PS00195">
    <property type="entry name" value="GLUTAREDOXIN_1"/>
    <property type="match status" value="1"/>
</dbReference>
<reference evidence="2" key="1">
    <citation type="submission" date="2021-07" db="EMBL/GenBank/DDBJ databases">
        <title>Zhongshania sp. CAU 1632 isolated from seawater.</title>
        <authorList>
            <person name="Kim W."/>
        </authorList>
    </citation>
    <scope>NUCLEOTIDE SEQUENCE</scope>
    <source>
        <strain evidence="2">CAU 1632</strain>
    </source>
</reference>
<keyword evidence="3" id="KW-1185">Reference proteome</keyword>
<sequence>MQAMFDLLSSVMASSARGWRGSAAFNGDKTRQPEKMLVLYDIEACPYCRVVREVLSELDVDVLIYPCPVGGMRFRPDALDISGVSQFPLLLDPNTGDEILESAEIIDHLYKHYGNARRVSPRGLRRQLSISSSMAATAVRSIGRARGMNAKPSVAPEQVLELYSFESSPYSRPVRELLTELEIPYILRNFAKSRWQEMGPPLVRSRWFPDAPITSANRLRLRELTGRSQVPYLIDPNTGVAMFESKDIMAYLNTQYGR</sequence>
<dbReference type="Pfam" id="PF13417">
    <property type="entry name" value="GST_N_3"/>
    <property type="match status" value="2"/>
</dbReference>
<dbReference type="SFLD" id="SFLDS00019">
    <property type="entry name" value="Glutathione_Transferase_(cytos"/>
    <property type="match status" value="1"/>
</dbReference>
<dbReference type="SFLD" id="SFLDG01181">
    <property type="entry name" value="SUF2"/>
    <property type="match status" value="1"/>
</dbReference>
<dbReference type="InterPro" id="IPR004045">
    <property type="entry name" value="Glutathione_S-Trfase_N"/>
</dbReference>
<dbReference type="PROSITE" id="PS50404">
    <property type="entry name" value="GST_NTER"/>
    <property type="match status" value="1"/>
</dbReference>
<dbReference type="InterPro" id="IPR011767">
    <property type="entry name" value="GLR_AS"/>
</dbReference>
<dbReference type="Proteomes" id="UP001166291">
    <property type="component" value="Unassembled WGS sequence"/>
</dbReference>
<evidence type="ECO:0000259" key="1">
    <source>
        <dbReference type="PROSITE" id="PS50404"/>
    </source>
</evidence>
<organism evidence="2 3">
    <name type="scientific">Zhongshania aquimaris</name>
    <dbReference type="NCBI Taxonomy" id="2857107"/>
    <lineage>
        <taxon>Bacteria</taxon>
        <taxon>Pseudomonadati</taxon>
        <taxon>Pseudomonadota</taxon>
        <taxon>Gammaproteobacteria</taxon>
        <taxon>Cellvibrionales</taxon>
        <taxon>Spongiibacteraceae</taxon>
        <taxon>Zhongshania</taxon>
    </lineage>
</organism>
<dbReference type="EMBL" id="JAHWDQ010000004">
    <property type="protein sequence ID" value="MBW2942152.1"/>
    <property type="molecule type" value="Genomic_DNA"/>
</dbReference>
<dbReference type="PANTHER" id="PTHR45288:SF2">
    <property type="entry name" value="THIOREDOXIN FAMILY PROTEIN"/>
    <property type="match status" value="1"/>
</dbReference>
<evidence type="ECO:0000313" key="2">
    <source>
        <dbReference type="EMBL" id="MBW2942152.1"/>
    </source>
</evidence>
<evidence type="ECO:0000313" key="3">
    <source>
        <dbReference type="Proteomes" id="UP001166291"/>
    </source>
</evidence>
<dbReference type="SFLD" id="SFLDG01202">
    <property type="entry name" value="SUF2.2"/>
    <property type="match status" value="1"/>
</dbReference>
<feature type="domain" description="GST N-terminal" evidence="1">
    <location>
        <begin position="158"/>
        <end position="258"/>
    </location>
</feature>
<gene>
    <name evidence="2" type="ORF">KXJ70_15250</name>
</gene>
<accession>A0ABS6VUY6</accession>
<proteinExistence type="predicted"/>
<protein>
    <submittedName>
        <fullName evidence="2">Glutathione S-transferase N-terminal domain-containing protein</fullName>
    </submittedName>
</protein>
<dbReference type="PANTHER" id="PTHR45288">
    <property type="entry name" value="THIOREDOXIN FAMILY PROTEIN"/>
    <property type="match status" value="1"/>
</dbReference>